<sequence length="170" mass="18795">MAFAALIVSCAALYMSARQTAVMTEALTSSDKNHLVEQAMESTFAICDQFSALADQAASKQGASIPADFDRLFSKAKQNWRYAAFWLREDQARQAMIYLLEITDMKLDSGFDAAYSKYLAAKSEYGPQDRTEVYRKYSASCQKSAVAIFAAVMDNPRIGRAIGELLPISN</sequence>
<evidence type="ECO:0000313" key="2">
    <source>
        <dbReference type="EMBL" id="XBT91829.1"/>
    </source>
</evidence>
<feature type="chain" id="PRO_5043369511" description="Methyl-accepting chemotaxis protein" evidence="1">
    <location>
        <begin position="21"/>
        <end position="170"/>
    </location>
</feature>
<evidence type="ECO:0000256" key="1">
    <source>
        <dbReference type="SAM" id="SignalP"/>
    </source>
</evidence>
<proteinExistence type="predicted"/>
<dbReference type="EMBL" id="CP157960">
    <property type="protein sequence ID" value="XBT91829.1"/>
    <property type="molecule type" value="Genomic_DNA"/>
</dbReference>
<name>A0AAU7RNS3_9HYPH</name>
<gene>
    <name evidence="2" type="ORF">ABM479_13560</name>
</gene>
<evidence type="ECO:0008006" key="3">
    <source>
        <dbReference type="Google" id="ProtNLM"/>
    </source>
</evidence>
<feature type="signal peptide" evidence="1">
    <location>
        <begin position="1"/>
        <end position="20"/>
    </location>
</feature>
<keyword evidence="1" id="KW-0732">Signal</keyword>
<dbReference type="RefSeq" id="WP_112335244.1">
    <property type="nucleotide sequence ID" value="NZ_CP157960.1"/>
</dbReference>
<dbReference type="AlphaFoldDB" id="A0AAU7RNS3"/>
<accession>A0AAU7RNS3</accession>
<reference evidence="2" key="1">
    <citation type="submission" date="2024-06" db="EMBL/GenBank/DDBJ databases">
        <authorList>
            <person name="Li T."/>
            <person name="Gao R."/>
        </authorList>
    </citation>
    <scope>NUCLEOTIDE SEQUENCE</scope>
    <source>
        <strain evidence="2">ZPR3</strain>
    </source>
</reference>
<organism evidence="2">
    <name type="scientific">Rhizobium sp. ZPR3</name>
    <dbReference type="NCBI Taxonomy" id="3158967"/>
    <lineage>
        <taxon>Bacteria</taxon>
        <taxon>Pseudomonadati</taxon>
        <taxon>Pseudomonadota</taxon>
        <taxon>Alphaproteobacteria</taxon>
        <taxon>Hyphomicrobiales</taxon>
        <taxon>Rhizobiaceae</taxon>
        <taxon>Rhizobium/Agrobacterium group</taxon>
        <taxon>Rhizobium</taxon>
    </lineage>
</organism>
<protein>
    <recommendedName>
        <fullName evidence="3">Methyl-accepting chemotaxis protein</fullName>
    </recommendedName>
</protein>